<sequence length="441" mass="50448">MVRWCDQASIGVALGTIASLLRWFTTAQFKSTKIGEKSIKDEFKVEGYWTERLIHWRDSPLGLRIGHHKFRKLLHDAKRLILNLCIGVQIFIVLGSKLVLLVSAVLIKLFLFCRFKQSDDDNSCWNAYVRAGPEQGPDFRRYVLLLEGEVELPKRVLDIICSEVDELIKRGKKKKSKNIIKLLQKSVNFDGVLEFDNSEIERLNPREPTNCWSLPIVTLTSIAISLPNITDVKSNQLLSCVSEGLYFVSLIEKTMDSNGELVSIRKAADVAWVGVELYRKWLDKDLHTETIQNLSSIAEKTIKDFTSDQANSFLVDDPLNWPVKVIAANSMYRITQTILLARRDHYLTDDELFERLSVMVSDILVACLTNLAHVIIMMCHICPIKDRERNVRQAAVHLGESEEILEIVQNREIPRLDREKAASIEGWRSVLKRDSNETNTN</sequence>
<proteinExistence type="predicted"/>
<comment type="caution">
    <text evidence="2">The sequence shown here is derived from an EMBL/GenBank/DDBJ whole genome shotgun (WGS) entry which is preliminary data.</text>
</comment>
<protein>
    <submittedName>
        <fullName evidence="2">Uncharacterized protein</fullName>
    </submittedName>
</protein>
<keyword evidence="3" id="KW-1185">Reference proteome</keyword>
<dbReference type="PANTHER" id="PTHR35307">
    <property type="entry name" value="PROTEIN, PUTATIVE-RELATED"/>
    <property type="match status" value="1"/>
</dbReference>
<name>A0ABD3D7W8_9LAMI</name>
<accession>A0ABD3D7W8</accession>
<keyword evidence="1" id="KW-1133">Transmembrane helix</keyword>
<dbReference type="PANTHER" id="PTHR35307:SF3">
    <property type="entry name" value="DUF4220 DOMAIN-CONTAINING PROTEIN"/>
    <property type="match status" value="1"/>
</dbReference>
<keyword evidence="1" id="KW-0812">Transmembrane</keyword>
<feature type="transmembrane region" description="Helical" evidence="1">
    <location>
        <begin position="80"/>
        <end position="107"/>
    </location>
</feature>
<dbReference type="Proteomes" id="UP001632038">
    <property type="component" value="Unassembled WGS sequence"/>
</dbReference>
<dbReference type="EMBL" id="JAVIJP010000023">
    <property type="protein sequence ID" value="KAL3637919.1"/>
    <property type="molecule type" value="Genomic_DNA"/>
</dbReference>
<dbReference type="AlphaFoldDB" id="A0ABD3D7W8"/>
<keyword evidence="1" id="KW-0472">Membrane</keyword>
<organism evidence="2 3">
    <name type="scientific">Castilleja foliolosa</name>
    <dbReference type="NCBI Taxonomy" id="1961234"/>
    <lineage>
        <taxon>Eukaryota</taxon>
        <taxon>Viridiplantae</taxon>
        <taxon>Streptophyta</taxon>
        <taxon>Embryophyta</taxon>
        <taxon>Tracheophyta</taxon>
        <taxon>Spermatophyta</taxon>
        <taxon>Magnoliopsida</taxon>
        <taxon>eudicotyledons</taxon>
        <taxon>Gunneridae</taxon>
        <taxon>Pentapetalae</taxon>
        <taxon>asterids</taxon>
        <taxon>lamiids</taxon>
        <taxon>Lamiales</taxon>
        <taxon>Orobanchaceae</taxon>
        <taxon>Pedicularideae</taxon>
        <taxon>Castillejinae</taxon>
        <taxon>Castilleja</taxon>
    </lineage>
</organism>
<reference evidence="3" key="1">
    <citation type="journal article" date="2024" name="IScience">
        <title>Strigolactones Initiate the Formation of Haustorium-like Structures in Castilleja.</title>
        <authorList>
            <person name="Buerger M."/>
            <person name="Peterson D."/>
            <person name="Chory J."/>
        </authorList>
    </citation>
    <scope>NUCLEOTIDE SEQUENCE [LARGE SCALE GENOMIC DNA]</scope>
</reference>
<gene>
    <name evidence="2" type="ORF">CASFOL_018367</name>
</gene>
<evidence type="ECO:0000313" key="3">
    <source>
        <dbReference type="Proteomes" id="UP001632038"/>
    </source>
</evidence>
<evidence type="ECO:0000256" key="1">
    <source>
        <dbReference type="SAM" id="Phobius"/>
    </source>
</evidence>
<evidence type="ECO:0000313" key="2">
    <source>
        <dbReference type="EMBL" id="KAL3637919.1"/>
    </source>
</evidence>